<protein>
    <recommendedName>
        <fullName evidence="4">Small EDRK-rich factor-like N-terminal domain-containing protein</fullName>
    </recommendedName>
</protein>
<evidence type="ECO:0000313" key="3">
    <source>
        <dbReference type="Proteomes" id="UP001620645"/>
    </source>
</evidence>
<feature type="compositionally biased region" description="Basic and acidic residues" evidence="1">
    <location>
        <begin position="31"/>
        <end position="46"/>
    </location>
</feature>
<feature type="region of interest" description="Disordered" evidence="1">
    <location>
        <begin position="1"/>
        <end position="59"/>
    </location>
</feature>
<dbReference type="AlphaFoldDB" id="A0ABD2K8B5"/>
<sequence length="122" mass="13607">MRPKGKAQGIGLSKGEKKQANAEGESAKGLAEAKARKAKKQRDGQMAERQNWSMQREKRRVAKWQMPKLVKFSAIGVGGAQYTDDLWWAEELIGWSSRAKRGGGVGNRWTESPGIEQFVPFC</sequence>
<dbReference type="EMBL" id="JBICCN010000041">
    <property type="protein sequence ID" value="KAL3099153.1"/>
    <property type="molecule type" value="Genomic_DNA"/>
</dbReference>
<proteinExistence type="predicted"/>
<dbReference type="Proteomes" id="UP001620645">
    <property type="component" value="Unassembled WGS sequence"/>
</dbReference>
<name>A0ABD2K8B5_HETSC</name>
<keyword evidence="3" id="KW-1185">Reference proteome</keyword>
<accession>A0ABD2K8B5</accession>
<reference evidence="2 3" key="1">
    <citation type="submission" date="2024-10" db="EMBL/GenBank/DDBJ databases">
        <authorList>
            <person name="Kim D."/>
        </authorList>
    </citation>
    <scope>NUCLEOTIDE SEQUENCE [LARGE SCALE GENOMIC DNA]</scope>
    <source>
        <strain evidence="2">Taebaek</strain>
    </source>
</reference>
<evidence type="ECO:0000313" key="2">
    <source>
        <dbReference type="EMBL" id="KAL3099153.1"/>
    </source>
</evidence>
<evidence type="ECO:0000256" key="1">
    <source>
        <dbReference type="SAM" id="MobiDB-lite"/>
    </source>
</evidence>
<gene>
    <name evidence="2" type="ORF">niasHS_001770</name>
</gene>
<organism evidence="2 3">
    <name type="scientific">Heterodera schachtii</name>
    <name type="common">Sugarbeet cyst nematode worm</name>
    <name type="synonym">Tylenchus schachtii</name>
    <dbReference type="NCBI Taxonomy" id="97005"/>
    <lineage>
        <taxon>Eukaryota</taxon>
        <taxon>Metazoa</taxon>
        <taxon>Ecdysozoa</taxon>
        <taxon>Nematoda</taxon>
        <taxon>Chromadorea</taxon>
        <taxon>Rhabditida</taxon>
        <taxon>Tylenchina</taxon>
        <taxon>Tylenchomorpha</taxon>
        <taxon>Tylenchoidea</taxon>
        <taxon>Heteroderidae</taxon>
        <taxon>Heteroderinae</taxon>
        <taxon>Heterodera</taxon>
    </lineage>
</organism>
<comment type="caution">
    <text evidence="2">The sequence shown here is derived from an EMBL/GenBank/DDBJ whole genome shotgun (WGS) entry which is preliminary data.</text>
</comment>
<evidence type="ECO:0008006" key="4">
    <source>
        <dbReference type="Google" id="ProtNLM"/>
    </source>
</evidence>